<gene>
    <name evidence="2" type="ORF">NG653_03135</name>
</gene>
<feature type="transmembrane region" description="Helical" evidence="1">
    <location>
        <begin position="79"/>
        <end position="99"/>
    </location>
</feature>
<dbReference type="Proteomes" id="UP001206312">
    <property type="component" value="Unassembled WGS sequence"/>
</dbReference>
<evidence type="ECO:0000256" key="1">
    <source>
        <dbReference type="SAM" id="Phobius"/>
    </source>
</evidence>
<keyword evidence="1" id="KW-0812">Transmembrane</keyword>
<name>A0ABT1AUV5_9FLAO</name>
<feature type="transmembrane region" description="Helical" evidence="1">
    <location>
        <begin position="38"/>
        <end position="59"/>
    </location>
</feature>
<accession>A0ABT1AUV5</accession>
<dbReference type="RefSeq" id="WP_252740211.1">
    <property type="nucleotide sequence ID" value="NZ_JAMXIB010000002.1"/>
</dbReference>
<evidence type="ECO:0008006" key="4">
    <source>
        <dbReference type="Google" id="ProtNLM"/>
    </source>
</evidence>
<feature type="transmembrane region" description="Helical" evidence="1">
    <location>
        <begin position="173"/>
        <end position="197"/>
    </location>
</feature>
<keyword evidence="1" id="KW-0472">Membrane</keyword>
<evidence type="ECO:0000313" key="2">
    <source>
        <dbReference type="EMBL" id="MCO5723835.1"/>
    </source>
</evidence>
<reference evidence="2 3" key="1">
    <citation type="submission" date="2022-06" db="EMBL/GenBank/DDBJ databases">
        <authorList>
            <person name="Xuan X."/>
        </authorList>
    </citation>
    <scope>NUCLEOTIDE SEQUENCE [LARGE SCALE GENOMIC DNA]</scope>
    <source>
        <strain evidence="2 3">2V75</strain>
    </source>
</reference>
<keyword evidence="3" id="KW-1185">Reference proteome</keyword>
<keyword evidence="1" id="KW-1133">Transmembrane helix</keyword>
<proteinExistence type="predicted"/>
<dbReference type="EMBL" id="JAMXIB010000002">
    <property type="protein sequence ID" value="MCO5723835.1"/>
    <property type="molecule type" value="Genomic_DNA"/>
</dbReference>
<evidence type="ECO:0000313" key="3">
    <source>
        <dbReference type="Proteomes" id="UP001206312"/>
    </source>
</evidence>
<protein>
    <recommendedName>
        <fullName evidence="4">Glycerophosphoryl diester phosphodiesterase membrane domain-containing protein</fullName>
    </recommendedName>
</protein>
<comment type="caution">
    <text evidence="2">The sequence shown here is derived from an EMBL/GenBank/DDBJ whole genome shotgun (WGS) entry which is preliminary data.</text>
</comment>
<sequence>MIDELELLKEDWRKREEHLPRLSYDQIYKMIWKKSSSLVRWIFYISIIEFLLPHLLYLIPSFRDGSSYDIARSLGINQWLIALTAVQYLVALFFILQFYKRYREISALDDARKLMNRIIRTRRTVKNYVIVSLSLILLVFAVFVTGMYLDDNLAASLGVTPGPGRVSPGELKWIMIGVMAAAGIFFTALMGGIYFLLYGLLTRKLFRNYQELKRMEA</sequence>
<feature type="transmembrane region" description="Helical" evidence="1">
    <location>
        <begin position="127"/>
        <end position="149"/>
    </location>
</feature>
<organism evidence="2 3">
    <name type="scientific">Robiginitalea marina</name>
    <dbReference type="NCBI Taxonomy" id="2954105"/>
    <lineage>
        <taxon>Bacteria</taxon>
        <taxon>Pseudomonadati</taxon>
        <taxon>Bacteroidota</taxon>
        <taxon>Flavobacteriia</taxon>
        <taxon>Flavobacteriales</taxon>
        <taxon>Flavobacteriaceae</taxon>
        <taxon>Robiginitalea</taxon>
    </lineage>
</organism>